<organism evidence="2 3">
    <name type="scientific">Ilyodon furcidens</name>
    <name type="common">goldbreast splitfin</name>
    <dbReference type="NCBI Taxonomy" id="33524"/>
    <lineage>
        <taxon>Eukaryota</taxon>
        <taxon>Metazoa</taxon>
        <taxon>Chordata</taxon>
        <taxon>Craniata</taxon>
        <taxon>Vertebrata</taxon>
        <taxon>Euteleostomi</taxon>
        <taxon>Actinopterygii</taxon>
        <taxon>Neopterygii</taxon>
        <taxon>Teleostei</taxon>
        <taxon>Neoteleostei</taxon>
        <taxon>Acanthomorphata</taxon>
        <taxon>Ovalentaria</taxon>
        <taxon>Atherinomorphae</taxon>
        <taxon>Cyprinodontiformes</taxon>
        <taxon>Goodeidae</taxon>
        <taxon>Ilyodon</taxon>
    </lineage>
</organism>
<name>A0ABV0VA38_9TELE</name>
<proteinExistence type="predicted"/>
<comment type="caution">
    <text evidence="2">The sequence shown here is derived from an EMBL/GenBank/DDBJ whole genome shotgun (WGS) entry which is preliminary data.</text>
</comment>
<evidence type="ECO:0000256" key="1">
    <source>
        <dbReference type="SAM" id="MobiDB-lite"/>
    </source>
</evidence>
<gene>
    <name evidence="2" type="ORF">ILYODFUR_001166</name>
</gene>
<sequence>MQSFFHSCSELHSHRVKVSPQRPKRRCKCVCGHVFVCVKQLLHGSNDPGLTEQDSIPDNLRPLSPLRNQINGPDGHPTDRHTIARDASGWRQDVQLRRPRWQLRLHTHTHVHTHHRESGESKQGNTKLYRIICC</sequence>
<protein>
    <submittedName>
        <fullName evidence="2">Uncharacterized protein</fullName>
    </submittedName>
</protein>
<accession>A0ABV0VA38</accession>
<evidence type="ECO:0000313" key="2">
    <source>
        <dbReference type="EMBL" id="MEQ2254192.1"/>
    </source>
</evidence>
<dbReference type="EMBL" id="JAHRIQ010104318">
    <property type="protein sequence ID" value="MEQ2254192.1"/>
    <property type="molecule type" value="Genomic_DNA"/>
</dbReference>
<reference evidence="2 3" key="1">
    <citation type="submission" date="2021-06" db="EMBL/GenBank/DDBJ databases">
        <authorList>
            <person name="Palmer J.M."/>
        </authorList>
    </citation>
    <scope>NUCLEOTIDE SEQUENCE [LARGE SCALE GENOMIC DNA]</scope>
    <source>
        <strain evidence="3">if_2019</strain>
        <tissue evidence="2">Muscle</tissue>
    </source>
</reference>
<keyword evidence="3" id="KW-1185">Reference proteome</keyword>
<dbReference type="Proteomes" id="UP001482620">
    <property type="component" value="Unassembled WGS sequence"/>
</dbReference>
<feature type="region of interest" description="Disordered" evidence="1">
    <location>
        <begin position="48"/>
        <end position="80"/>
    </location>
</feature>
<evidence type="ECO:0000313" key="3">
    <source>
        <dbReference type="Proteomes" id="UP001482620"/>
    </source>
</evidence>